<reference evidence="1" key="1">
    <citation type="submission" date="2022-11" db="EMBL/GenBank/DDBJ databases">
        <title>Lacinutrix neustonica HL-RS19T sp. nov., isolated from the surface microlayer sample of brackish Lake Shihwa.</title>
        <authorList>
            <person name="Choi J.Y."/>
            <person name="Hwang C.Y."/>
        </authorList>
    </citation>
    <scope>NUCLEOTIDE SEQUENCE</scope>
    <source>
        <strain evidence="1">HL-RS19</strain>
    </source>
</reference>
<dbReference type="AlphaFoldDB" id="A0A9E8SDS2"/>
<gene>
    <name evidence="1" type="ORF">N7U66_20035</name>
</gene>
<dbReference type="RefSeq" id="WP_267676655.1">
    <property type="nucleotide sequence ID" value="NZ_CP113088.1"/>
</dbReference>
<name>A0A9E8SDS2_9FLAO</name>
<accession>A0A9E8SDS2</accession>
<evidence type="ECO:0000313" key="2">
    <source>
        <dbReference type="Proteomes" id="UP001164705"/>
    </source>
</evidence>
<organism evidence="1 2">
    <name type="scientific">Lacinutrix neustonica</name>
    <dbReference type="NCBI Taxonomy" id="2980107"/>
    <lineage>
        <taxon>Bacteria</taxon>
        <taxon>Pseudomonadati</taxon>
        <taxon>Bacteroidota</taxon>
        <taxon>Flavobacteriia</taxon>
        <taxon>Flavobacteriales</taxon>
        <taxon>Flavobacteriaceae</taxon>
        <taxon>Lacinutrix</taxon>
    </lineage>
</organism>
<dbReference type="Proteomes" id="UP001164705">
    <property type="component" value="Chromosome"/>
</dbReference>
<proteinExistence type="predicted"/>
<sequence>MLEKNKEQLQNLEDRENIDALTETEAKAHLERLIASELARQQLDKKYYTALRDVLSAKKILKLMEADRSFRRKLIEEFKERHRGERPRKTKIVNTKKPHYKCNEAFSFLCL</sequence>
<protein>
    <submittedName>
        <fullName evidence="1">Uncharacterized protein</fullName>
    </submittedName>
</protein>
<dbReference type="EMBL" id="CP113088">
    <property type="protein sequence ID" value="WAC02057.1"/>
    <property type="molecule type" value="Genomic_DNA"/>
</dbReference>
<dbReference type="KEGG" id="lnu:N7U66_20035"/>
<evidence type="ECO:0000313" key="1">
    <source>
        <dbReference type="EMBL" id="WAC02057.1"/>
    </source>
</evidence>
<keyword evidence="2" id="KW-1185">Reference proteome</keyword>